<dbReference type="RefSeq" id="WP_089913304.1">
    <property type="nucleotide sequence ID" value="NZ_FOBB01000003.1"/>
</dbReference>
<sequence length="266" mass="29297">MKYAGKTFAILIVSLLLLASCVSKRKYLDSQVALRLSKSDSVSLARKINSLQDNIAQLQQQIKELTDANTNAQAKQSQLNSQLSSSKEAYQQQQQKLQQLQSLLDQQKQKAAELRKKMTDALSGFNSNELTVTQKNGKVYVSLSENLLFPSGSAEVNAKGKDALSKLAAVLIVNPDISVNIEGHTDSIPIRSKYPDNWALSTARSTAIVRILVNTYHVDPAKVVASGHSQYDPVESNSTPEGRARNRRTEIILTPKLDELYKLIGS</sequence>
<dbReference type="PANTHER" id="PTHR30329:SF21">
    <property type="entry name" value="LIPOPROTEIN YIAD-RELATED"/>
    <property type="match status" value="1"/>
</dbReference>
<name>A0A1H7VWG2_9BACT</name>
<keyword evidence="2" id="KW-0175">Coiled coil</keyword>
<dbReference type="PANTHER" id="PTHR30329">
    <property type="entry name" value="STATOR ELEMENT OF FLAGELLAR MOTOR COMPLEX"/>
    <property type="match status" value="1"/>
</dbReference>
<keyword evidence="5" id="KW-1185">Reference proteome</keyword>
<evidence type="ECO:0000256" key="1">
    <source>
        <dbReference type="PROSITE-ProRule" id="PRU00473"/>
    </source>
</evidence>
<evidence type="ECO:0000256" key="2">
    <source>
        <dbReference type="SAM" id="Coils"/>
    </source>
</evidence>
<dbReference type="PROSITE" id="PS51257">
    <property type="entry name" value="PROKAR_LIPOPROTEIN"/>
    <property type="match status" value="1"/>
</dbReference>
<dbReference type="CDD" id="cd07185">
    <property type="entry name" value="OmpA_C-like"/>
    <property type="match status" value="1"/>
</dbReference>
<dbReference type="OrthoDB" id="9815217at2"/>
<proteinExistence type="predicted"/>
<feature type="coiled-coil region" evidence="2">
    <location>
        <begin position="41"/>
        <end position="117"/>
    </location>
</feature>
<evidence type="ECO:0000313" key="4">
    <source>
        <dbReference type="EMBL" id="SEM13394.1"/>
    </source>
</evidence>
<dbReference type="EMBL" id="FOBB01000003">
    <property type="protein sequence ID" value="SEM13394.1"/>
    <property type="molecule type" value="Genomic_DNA"/>
</dbReference>
<gene>
    <name evidence="4" type="ORF">SAMN04488505_103469</name>
</gene>
<dbReference type="Pfam" id="PF00691">
    <property type="entry name" value="OmpA"/>
    <property type="match status" value="1"/>
</dbReference>
<dbReference type="InterPro" id="IPR036737">
    <property type="entry name" value="OmpA-like_sf"/>
</dbReference>
<dbReference type="GO" id="GO:0016020">
    <property type="term" value="C:membrane"/>
    <property type="evidence" value="ECO:0007669"/>
    <property type="project" value="UniProtKB-UniRule"/>
</dbReference>
<dbReference type="InterPro" id="IPR006665">
    <property type="entry name" value="OmpA-like"/>
</dbReference>
<evidence type="ECO:0000313" key="5">
    <source>
        <dbReference type="Proteomes" id="UP000198984"/>
    </source>
</evidence>
<reference evidence="4 5" key="1">
    <citation type="submission" date="2016-10" db="EMBL/GenBank/DDBJ databases">
        <authorList>
            <person name="de Groot N.N."/>
        </authorList>
    </citation>
    <scope>NUCLEOTIDE SEQUENCE [LARGE SCALE GENOMIC DNA]</scope>
    <source>
        <strain evidence="4 5">DSM 21039</strain>
    </source>
</reference>
<accession>A0A1H7VWG2</accession>
<dbReference type="Gene3D" id="3.30.1330.60">
    <property type="entry name" value="OmpA-like domain"/>
    <property type="match status" value="1"/>
</dbReference>
<dbReference type="SUPFAM" id="SSF103088">
    <property type="entry name" value="OmpA-like"/>
    <property type="match status" value="1"/>
</dbReference>
<dbReference type="InterPro" id="IPR050330">
    <property type="entry name" value="Bact_OuterMem_StrucFunc"/>
</dbReference>
<organism evidence="4 5">
    <name type="scientific">Chitinophaga rupis</name>
    <dbReference type="NCBI Taxonomy" id="573321"/>
    <lineage>
        <taxon>Bacteria</taxon>
        <taxon>Pseudomonadati</taxon>
        <taxon>Bacteroidota</taxon>
        <taxon>Chitinophagia</taxon>
        <taxon>Chitinophagales</taxon>
        <taxon>Chitinophagaceae</taxon>
        <taxon>Chitinophaga</taxon>
    </lineage>
</organism>
<feature type="domain" description="OmpA-like" evidence="3">
    <location>
        <begin position="136"/>
        <end position="257"/>
    </location>
</feature>
<dbReference type="PROSITE" id="PS51123">
    <property type="entry name" value="OMPA_2"/>
    <property type="match status" value="1"/>
</dbReference>
<protein>
    <submittedName>
        <fullName evidence="4">Chemotaxis protein MotB</fullName>
    </submittedName>
</protein>
<dbReference type="AlphaFoldDB" id="A0A1H7VWG2"/>
<keyword evidence="1" id="KW-0472">Membrane</keyword>
<dbReference type="STRING" id="573321.SAMN04488505_103469"/>
<evidence type="ECO:0000259" key="3">
    <source>
        <dbReference type="PROSITE" id="PS51123"/>
    </source>
</evidence>
<dbReference type="Proteomes" id="UP000198984">
    <property type="component" value="Unassembled WGS sequence"/>
</dbReference>